<gene>
    <name evidence="3" type="ORF">I316_07526</name>
</gene>
<feature type="compositionally biased region" description="Polar residues" evidence="1">
    <location>
        <begin position="392"/>
        <end position="403"/>
    </location>
</feature>
<feature type="region of interest" description="Disordered" evidence="1">
    <location>
        <begin position="225"/>
        <end position="246"/>
    </location>
</feature>
<evidence type="ECO:0000256" key="1">
    <source>
        <dbReference type="SAM" id="MobiDB-lite"/>
    </source>
</evidence>
<name>A0A1B9GII3_9TREE</name>
<evidence type="ECO:0008006" key="5">
    <source>
        <dbReference type="Google" id="ProtNLM"/>
    </source>
</evidence>
<accession>A0A1B9GII3</accession>
<sequence>MLYNRLFSLLPLLPLVFSAPLPLPLLGLDDLAATDGILDPLLNTQDFAVPPPSSSDPSGPALGPGGLLSGLLGNDNDQSEGLLGSLVDTVTDITGPLNISLGLNTSILGTDLDLGLNIQLGDDEELICGSVNGVWDGTSYDLRCVCWSVEKGIVIDAQVGADIGLGEREGLDAFLRAQIQFGGHKFAYPAYAEPTCDGSGGFNCPGGRQANGKCSAFLAAKPRPRPIPAADAGSPAPTPTPAPAAAAIPPATDLQINSVPPTTISASATTTTAAAAATVNSPDAPQAQAQDETFGIQAVPAVAAAVTQFGTTTTTSMSTETIVLPATVFVEMITTTEMSTIYATVTQTEVSTSISTATVTSTQTSTQTQWTTATSTVSTCSTTAEDEQINVDSVAQPTTSVTGYTPASSTLVTSTSSSSATPAPEVTIAATPAPATGPATSGSTGGVPAPDPTSTPTPAVDNGDGDDDDTFSGPRVIDLAKPQSHGSTTCPEGQAWGSTMCCRTDQVEVDGECKCHDGFENIVDVCLRLCIGDRLPSGECSILGLGLDLGVGLGGLEL</sequence>
<evidence type="ECO:0000313" key="4">
    <source>
        <dbReference type="Proteomes" id="UP000092666"/>
    </source>
</evidence>
<keyword evidence="2" id="KW-0732">Signal</keyword>
<organism evidence="3 4">
    <name type="scientific">Kwoniella heveanensis BCC8398</name>
    <dbReference type="NCBI Taxonomy" id="1296120"/>
    <lineage>
        <taxon>Eukaryota</taxon>
        <taxon>Fungi</taxon>
        <taxon>Dikarya</taxon>
        <taxon>Basidiomycota</taxon>
        <taxon>Agaricomycotina</taxon>
        <taxon>Tremellomycetes</taxon>
        <taxon>Tremellales</taxon>
        <taxon>Cryptococcaceae</taxon>
        <taxon>Kwoniella</taxon>
    </lineage>
</organism>
<feature type="signal peptide" evidence="2">
    <location>
        <begin position="1"/>
        <end position="18"/>
    </location>
</feature>
<evidence type="ECO:0000313" key="3">
    <source>
        <dbReference type="EMBL" id="OCF30803.1"/>
    </source>
</evidence>
<proteinExistence type="predicted"/>
<protein>
    <recommendedName>
        <fullName evidence="5">Extracellular membrane protein CFEM domain-containing protein</fullName>
    </recommendedName>
</protein>
<reference evidence="3 4" key="1">
    <citation type="submission" date="2013-07" db="EMBL/GenBank/DDBJ databases">
        <title>The Genome Sequence of Cryptococcus heveanensis BCC8398.</title>
        <authorList>
            <consortium name="The Broad Institute Genome Sequencing Platform"/>
            <person name="Cuomo C."/>
            <person name="Litvintseva A."/>
            <person name="Chen Y."/>
            <person name="Heitman J."/>
            <person name="Sun S."/>
            <person name="Springer D."/>
            <person name="Dromer F."/>
            <person name="Young S.K."/>
            <person name="Zeng Q."/>
            <person name="Gargeya S."/>
            <person name="Fitzgerald M."/>
            <person name="Abouelleil A."/>
            <person name="Alvarado L."/>
            <person name="Berlin A.M."/>
            <person name="Chapman S.B."/>
            <person name="Dewar J."/>
            <person name="Goldberg J."/>
            <person name="Griggs A."/>
            <person name="Gujja S."/>
            <person name="Hansen M."/>
            <person name="Howarth C."/>
            <person name="Imamovic A."/>
            <person name="Larimer J."/>
            <person name="McCowan C."/>
            <person name="Murphy C."/>
            <person name="Pearson M."/>
            <person name="Priest M."/>
            <person name="Roberts A."/>
            <person name="Saif S."/>
            <person name="Shea T."/>
            <person name="Sykes S."/>
            <person name="Wortman J."/>
            <person name="Nusbaum C."/>
            <person name="Birren B."/>
        </authorList>
    </citation>
    <scope>NUCLEOTIDE SEQUENCE [LARGE SCALE GENOMIC DNA]</scope>
    <source>
        <strain evidence="3 4">BCC8398</strain>
    </source>
</reference>
<feature type="compositionally biased region" description="Low complexity" evidence="1">
    <location>
        <begin position="405"/>
        <end position="448"/>
    </location>
</feature>
<dbReference type="STRING" id="1296120.A0A1B9GII3"/>
<keyword evidence="4" id="KW-1185">Reference proteome</keyword>
<dbReference type="OrthoDB" id="2564652at2759"/>
<evidence type="ECO:0000256" key="2">
    <source>
        <dbReference type="SAM" id="SignalP"/>
    </source>
</evidence>
<feature type="region of interest" description="Disordered" evidence="1">
    <location>
        <begin position="392"/>
        <end position="475"/>
    </location>
</feature>
<dbReference type="EMBL" id="KV700141">
    <property type="protein sequence ID" value="OCF30803.1"/>
    <property type="molecule type" value="Genomic_DNA"/>
</dbReference>
<feature type="chain" id="PRO_5008627134" description="Extracellular membrane protein CFEM domain-containing protein" evidence="2">
    <location>
        <begin position="19"/>
        <end position="558"/>
    </location>
</feature>
<dbReference type="AlphaFoldDB" id="A0A1B9GII3"/>
<reference evidence="4" key="2">
    <citation type="submission" date="2013-12" db="EMBL/GenBank/DDBJ databases">
        <title>Evolution of pathogenesis and genome organization in the Tremellales.</title>
        <authorList>
            <person name="Cuomo C."/>
            <person name="Litvintseva A."/>
            <person name="Heitman J."/>
            <person name="Chen Y."/>
            <person name="Sun S."/>
            <person name="Springer D."/>
            <person name="Dromer F."/>
            <person name="Young S."/>
            <person name="Zeng Q."/>
            <person name="Chapman S."/>
            <person name="Gujja S."/>
            <person name="Saif S."/>
            <person name="Birren B."/>
        </authorList>
    </citation>
    <scope>NUCLEOTIDE SEQUENCE [LARGE SCALE GENOMIC DNA]</scope>
    <source>
        <strain evidence="4">BCC8398</strain>
    </source>
</reference>
<dbReference type="Proteomes" id="UP000092666">
    <property type="component" value="Unassembled WGS sequence"/>
</dbReference>